<dbReference type="EMBL" id="MU865951">
    <property type="protein sequence ID" value="KAK4447200.1"/>
    <property type="molecule type" value="Genomic_DNA"/>
</dbReference>
<name>A0AAV9GII2_9PEZI</name>
<reference evidence="2" key="2">
    <citation type="submission" date="2023-05" db="EMBL/GenBank/DDBJ databases">
        <authorList>
            <consortium name="Lawrence Berkeley National Laboratory"/>
            <person name="Steindorff A."/>
            <person name="Hensen N."/>
            <person name="Bonometti L."/>
            <person name="Westerberg I."/>
            <person name="Brannstrom I.O."/>
            <person name="Guillou S."/>
            <person name="Cros-Aarteil S."/>
            <person name="Calhoun S."/>
            <person name="Haridas S."/>
            <person name="Kuo A."/>
            <person name="Mondo S."/>
            <person name="Pangilinan J."/>
            <person name="Riley R."/>
            <person name="Labutti K."/>
            <person name="Andreopoulos B."/>
            <person name="Lipzen A."/>
            <person name="Chen C."/>
            <person name="Yanf M."/>
            <person name="Daum C."/>
            <person name="Ng V."/>
            <person name="Clum A."/>
            <person name="Ohm R."/>
            <person name="Martin F."/>
            <person name="Silar P."/>
            <person name="Natvig D."/>
            <person name="Lalanne C."/>
            <person name="Gautier V."/>
            <person name="Ament-Velasquez S.L."/>
            <person name="Kruys A."/>
            <person name="Hutchinson M.I."/>
            <person name="Powell A.J."/>
            <person name="Barry K."/>
            <person name="Miller A.N."/>
            <person name="Grigoriev I.V."/>
            <person name="Debuchy R."/>
            <person name="Gladieux P."/>
            <person name="Thoren M.H."/>
            <person name="Johannesson H."/>
        </authorList>
    </citation>
    <scope>NUCLEOTIDE SEQUENCE</scope>
    <source>
        <strain evidence="2">PSN243</strain>
    </source>
</reference>
<organism evidence="2 3">
    <name type="scientific">Podospora aff. communis PSN243</name>
    <dbReference type="NCBI Taxonomy" id="3040156"/>
    <lineage>
        <taxon>Eukaryota</taxon>
        <taxon>Fungi</taxon>
        <taxon>Dikarya</taxon>
        <taxon>Ascomycota</taxon>
        <taxon>Pezizomycotina</taxon>
        <taxon>Sordariomycetes</taxon>
        <taxon>Sordariomycetidae</taxon>
        <taxon>Sordariales</taxon>
        <taxon>Podosporaceae</taxon>
        <taxon>Podospora</taxon>
    </lineage>
</organism>
<accession>A0AAV9GII2</accession>
<evidence type="ECO:0000313" key="3">
    <source>
        <dbReference type="Proteomes" id="UP001321760"/>
    </source>
</evidence>
<dbReference type="AlphaFoldDB" id="A0AAV9GII2"/>
<keyword evidence="1" id="KW-0732">Signal</keyword>
<sequence length="73" mass="7389">MKLFTVLAALAAVAMAAPTPDTNVEARTPEPADTIEARACPGSSLCLGGQCRSFQCIGGGPEACGYYPIGVPC</sequence>
<evidence type="ECO:0000313" key="2">
    <source>
        <dbReference type="EMBL" id="KAK4447200.1"/>
    </source>
</evidence>
<feature type="chain" id="PRO_5043990018" evidence="1">
    <location>
        <begin position="17"/>
        <end position="73"/>
    </location>
</feature>
<dbReference type="Proteomes" id="UP001321760">
    <property type="component" value="Unassembled WGS sequence"/>
</dbReference>
<evidence type="ECO:0000256" key="1">
    <source>
        <dbReference type="SAM" id="SignalP"/>
    </source>
</evidence>
<proteinExistence type="predicted"/>
<comment type="caution">
    <text evidence="2">The sequence shown here is derived from an EMBL/GenBank/DDBJ whole genome shotgun (WGS) entry which is preliminary data.</text>
</comment>
<feature type="signal peptide" evidence="1">
    <location>
        <begin position="1"/>
        <end position="16"/>
    </location>
</feature>
<gene>
    <name evidence="2" type="ORF">QBC34DRAFT_132941</name>
</gene>
<reference evidence="2" key="1">
    <citation type="journal article" date="2023" name="Mol. Phylogenet. Evol.">
        <title>Genome-scale phylogeny and comparative genomics of the fungal order Sordariales.</title>
        <authorList>
            <person name="Hensen N."/>
            <person name="Bonometti L."/>
            <person name="Westerberg I."/>
            <person name="Brannstrom I.O."/>
            <person name="Guillou S."/>
            <person name="Cros-Aarteil S."/>
            <person name="Calhoun S."/>
            <person name="Haridas S."/>
            <person name="Kuo A."/>
            <person name="Mondo S."/>
            <person name="Pangilinan J."/>
            <person name="Riley R."/>
            <person name="LaButti K."/>
            <person name="Andreopoulos B."/>
            <person name="Lipzen A."/>
            <person name="Chen C."/>
            <person name="Yan M."/>
            <person name="Daum C."/>
            <person name="Ng V."/>
            <person name="Clum A."/>
            <person name="Steindorff A."/>
            <person name="Ohm R.A."/>
            <person name="Martin F."/>
            <person name="Silar P."/>
            <person name="Natvig D.O."/>
            <person name="Lalanne C."/>
            <person name="Gautier V."/>
            <person name="Ament-Velasquez S.L."/>
            <person name="Kruys A."/>
            <person name="Hutchinson M.I."/>
            <person name="Powell A.J."/>
            <person name="Barry K."/>
            <person name="Miller A.N."/>
            <person name="Grigoriev I.V."/>
            <person name="Debuchy R."/>
            <person name="Gladieux P."/>
            <person name="Hiltunen Thoren M."/>
            <person name="Johannesson H."/>
        </authorList>
    </citation>
    <scope>NUCLEOTIDE SEQUENCE</scope>
    <source>
        <strain evidence="2">PSN243</strain>
    </source>
</reference>
<protein>
    <submittedName>
        <fullName evidence="2">Uncharacterized protein</fullName>
    </submittedName>
</protein>
<keyword evidence="3" id="KW-1185">Reference proteome</keyword>